<evidence type="ECO:0000313" key="7">
    <source>
        <dbReference type="Proteomes" id="UP001165679"/>
    </source>
</evidence>
<comment type="caution">
    <text evidence="3">Lacks conserved residue(s) required for the propagation of feature annotation.</text>
</comment>
<feature type="domain" description="GGDEF" evidence="5">
    <location>
        <begin position="319"/>
        <end position="453"/>
    </location>
</feature>
<dbReference type="InterPro" id="IPR000160">
    <property type="entry name" value="GGDEF_dom"/>
</dbReference>
<dbReference type="GO" id="GO:0043709">
    <property type="term" value="P:cell adhesion involved in single-species biofilm formation"/>
    <property type="evidence" value="ECO:0007669"/>
    <property type="project" value="TreeGrafter"/>
</dbReference>
<dbReference type="Proteomes" id="UP001165679">
    <property type="component" value="Unassembled WGS sequence"/>
</dbReference>
<sequence length="453" mass="49852">MTARILIVDDVPANTRLLEAKLGAEYYQVSVAHDGFQALHLAASWQPDLVLLDVMMPELDGYETCRRLKEDPKTLHIPVVMITALSEPGERVRGLEVGADDFLTKPVDYDTLLARVKSLVRLKRLLDEWRMRGETARALGLTGETFSPPSVAGARALLVDDRESGLQQAQDALAREGIVSGRAGSESAALQLTAAMPFDLVVLSLSLTAEDPLRLASRLRAADETHNIPMLLIADPEQKSRILRGFDLGANDWLVRPVDENELRVRARNQIRRKFYQDRLRADLGHALEMALTDPLTGFYNQRYLMRHLRSLIGAGQPNGIAVMMIDVDNFKSVNDRWGHPVGDQALRSIAEALRRRIRVFDSIARYGGEEFVVVMPGTGPQEAAIAAERLRSAIAELPFAPEPGIAHALSVSIGVSCSNGEPVTAEQLLHAADQALYQAKRAGRNRSEIAAP</sequence>
<dbReference type="GO" id="GO:0052621">
    <property type="term" value="F:diguanylate cyclase activity"/>
    <property type="evidence" value="ECO:0007669"/>
    <property type="project" value="UniProtKB-EC"/>
</dbReference>
<dbReference type="Gene3D" id="3.30.70.270">
    <property type="match status" value="1"/>
</dbReference>
<feature type="domain" description="Response regulatory" evidence="4">
    <location>
        <begin position="155"/>
        <end position="271"/>
    </location>
</feature>
<evidence type="ECO:0000259" key="5">
    <source>
        <dbReference type="PROSITE" id="PS50887"/>
    </source>
</evidence>
<dbReference type="SUPFAM" id="SSF52172">
    <property type="entry name" value="CheY-like"/>
    <property type="match status" value="2"/>
</dbReference>
<evidence type="ECO:0000256" key="2">
    <source>
        <dbReference type="ARBA" id="ARBA00034247"/>
    </source>
</evidence>
<dbReference type="SUPFAM" id="SSF55073">
    <property type="entry name" value="Nucleotide cyclase"/>
    <property type="match status" value="1"/>
</dbReference>
<dbReference type="Pfam" id="PF00072">
    <property type="entry name" value="Response_reg"/>
    <property type="match status" value="2"/>
</dbReference>
<dbReference type="CDD" id="cd17538">
    <property type="entry name" value="REC_D1_PleD-like"/>
    <property type="match status" value="1"/>
</dbReference>
<dbReference type="NCBIfam" id="NF007135">
    <property type="entry name" value="PRK09581.1"/>
    <property type="match status" value="1"/>
</dbReference>
<gene>
    <name evidence="6" type="ORF">OL599_14080</name>
</gene>
<dbReference type="PROSITE" id="PS50887">
    <property type="entry name" value="GGDEF"/>
    <property type="match status" value="1"/>
</dbReference>
<organism evidence="6 7">
    <name type="scientific">Limobrevibacterium gyesilva</name>
    <dbReference type="NCBI Taxonomy" id="2991712"/>
    <lineage>
        <taxon>Bacteria</taxon>
        <taxon>Pseudomonadati</taxon>
        <taxon>Pseudomonadota</taxon>
        <taxon>Alphaproteobacteria</taxon>
        <taxon>Acetobacterales</taxon>
        <taxon>Acetobacteraceae</taxon>
        <taxon>Limobrevibacterium</taxon>
    </lineage>
</organism>
<dbReference type="NCBIfam" id="TIGR00254">
    <property type="entry name" value="GGDEF"/>
    <property type="match status" value="1"/>
</dbReference>
<accession>A0AA41YNC9</accession>
<dbReference type="SMART" id="SM00267">
    <property type="entry name" value="GGDEF"/>
    <property type="match status" value="1"/>
</dbReference>
<evidence type="ECO:0000256" key="1">
    <source>
        <dbReference type="ARBA" id="ARBA00012528"/>
    </source>
</evidence>
<dbReference type="GO" id="GO:0000160">
    <property type="term" value="P:phosphorelay signal transduction system"/>
    <property type="evidence" value="ECO:0007669"/>
    <property type="project" value="InterPro"/>
</dbReference>
<dbReference type="RefSeq" id="WP_264714432.1">
    <property type="nucleotide sequence ID" value="NZ_JAPDNT010000011.1"/>
</dbReference>
<proteinExistence type="predicted"/>
<name>A0AA41YNC9_9PROT</name>
<evidence type="ECO:0000313" key="6">
    <source>
        <dbReference type="EMBL" id="MCW3475706.1"/>
    </source>
</evidence>
<dbReference type="InterPro" id="IPR050469">
    <property type="entry name" value="Diguanylate_Cyclase"/>
</dbReference>
<dbReference type="EC" id="2.7.7.65" evidence="1"/>
<comment type="catalytic activity">
    <reaction evidence="2">
        <text>2 GTP = 3',3'-c-di-GMP + 2 diphosphate</text>
        <dbReference type="Rhea" id="RHEA:24898"/>
        <dbReference type="ChEBI" id="CHEBI:33019"/>
        <dbReference type="ChEBI" id="CHEBI:37565"/>
        <dbReference type="ChEBI" id="CHEBI:58805"/>
        <dbReference type="EC" id="2.7.7.65"/>
    </reaction>
</comment>
<dbReference type="FunFam" id="3.40.50.2300:FF:000574">
    <property type="entry name" value="Response regulator PleD"/>
    <property type="match status" value="1"/>
</dbReference>
<dbReference type="SMART" id="SM00448">
    <property type="entry name" value="REC"/>
    <property type="match status" value="2"/>
</dbReference>
<dbReference type="PANTHER" id="PTHR45138:SF9">
    <property type="entry name" value="DIGUANYLATE CYCLASE DGCM-RELATED"/>
    <property type="match status" value="1"/>
</dbReference>
<dbReference type="EMBL" id="JAPDNT010000011">
    <property type="protein sequence ID" value="MCW3475706.1"/>
    <property type="molecule type" value="Genomic_DNA"/>
</dbReference>
<reference evidence="6" key="2">
    <citation type="submission" date="2022-10" db="EMBL/GenBank/DDBJ databases">
        <authorList>
            <person name="Trinh H.N."/>
        </authorList>
    </citation>
    <scope>NUCLEOTIDE SEQUENCE</scope>
    <source>
        <strain evidence="6">RN2-1</strain>
    </source>
</reference>
<protein>
    <recommendedName>
        <fullName evidence="1">diguanylate cyclase</fullName>
        <ecNumber evidence="1">2.7.7.65</ecNumber>
    </recommendedName>
</protein>
<dbReference type="PANTHER" id="PTHR45138">
    <property type="entry name" value="REGULATORY COMPONENTS OF SENSORY TRANSDUCTION SYSTEM"/>
    <property type="match status" value="1"/>
</dbReference>
<dbReference type="FunFam" id="3.30.70.270:FF:000001">
    <property type="entry name" value="Diguanylate cyclase domain protein"/>
    <property type="match status" value="1"/>
</dbReference>
<reference evidence="6" key="1">
    <citation type="submission" date="2022-09" db="EMBL/GenBank/DDBJ databases">
        <title>Rhodovastum sp. nov. RN2-1 isolated from soil in Seongnam, South Korea.</title>
        <authorList>
            <person name="Le N.T."/>
        </authorList>
    </citation>
    <scope>NUCLEOTIDE SEQUENCE</scope>
    <source>
        <strain evidence="6">RN2-1</strain>
    </source>
</reference>
<dbReference type="InterPro" id="IPR001789">
    <property type="entry name" value="Sig_transdc_resp-reg_receiver"/>
</dbReference>
<dbReference type="Gene3D" id="3.40.50.2300">
    <property type="match status" value="1"/>
</dbReference>
<feature type="domain" description="Response regulatory" evidence="4">
    <location>
        <begin position="4"/>
        <end position="120"/>
    </location>
</feature>
<dbReference type="InterPro" id="IPR029787">
    <property type="entry name" value="Nucleotide_cyclase"/>
</dbReference>
<dbReference type="InterPro" id="IPR043128">
    <property type="entry name" value="Rev_trsase/Diguanyl_cyclase"/>
</dbReference>
<keyword evidence="7" id="KW-1185">Reference proteome</keyword>
<dbReference type="GO" id="GO:0005886">
    <property type="term" value="C:plasma membrane"/>
    <property type="evidence" value="ECO:0007669"/>
    <property type="project" value="TreeGrafter"/>
</dbReference>
<dbReference type="GO" id="GO:1902201">
    <property type="term" value="P:negative regulation of bacterial-type flagellum-dependent cell motility"/>
    <property type="evidence" value="ECO:0007669"/>
    <property type="project" value="TreeGrafter"/>
</dbReference>
<evidence type="ECO:0000256" key="3">
    <source>
        <dbReference type="PROSITE-ProRule" id="PRU00169"/>
    </source>
</evidence>
<keyword evidence="3" id="KW-0597">Phosphoprotein</keyword>
<comment type="caution">
    <text evidence="6">The sequence shown here is derived from an EMBL/GenBank/DDBJ whole genome shotgun (WGS) entry which is preliminary data.</text>
</comment>
<dbReference type="Pfam" id="PF00990">
    <property type="entry name" value="GGDEF"/>
    <property type="match status" value="1"/>
</dbReference>
<dbReference type="AlphaFoldDB" id="A0AA41YNC9"/>
<dbReference type="InterPro" id="IPR011006">
    <property type="entry name" value="CheY-like_superfamily"/>
</dbReference>
<evidence type="ECO:0000259" key="4">
    <source>
        <dbReference type="PROSITE" id="PS50110"/>
    </source>
</evidence>
<dbReference type="PROSITE" id="PS50110">
    <property type="entry name" value="RESPONSE_REGULATORY"/>
    <property type="match status" value="2"/>
</dbReference>
<feature type="modified residue" description="4-aspartylphosphate" evidence="3">
    <location>
        <position position="53"/>
    </location>
</feature>
<dbReference type="CDD" id="cd01949">
    <property type="entry name" value="GGDEF"/>
    <property type="match status" value="1"/>
</dbReference>